<protein>
    <submittedName>
        <fullName evidence="1">Uncharacterized protein</fullName>
    </submittedName>
</protein>
<dbReference type="EMBL" id="LMVP01000016">
    <property type="protein sequence ID" value="PAV14284.1"/>
    <property type="molecule type" value="Genomic_DNA"/>
</dbReference>
<proteinExistence type="predicted"/>
<accession>A0A2A2HY97</accession>
<dbReference type="RefSeq" id="WP_095642957.1">
    <property type="nucleotide sequence ID" value="NZ_LMVP01000016.1"/>
</dbReference>
<dbReference type="AlphaFoldDB" id="A0A2A2HY97"/>
<gene>
    <name evidence="1" type="ORF">ASJ81_14405</name>
</gene>
<keyword evidence="2" id="KW-1185">Reference proteome</keyword>
<evidence type="ECO:0000313" key="2">
    <source>
        <dbReference type="Proteomes" id="UP000218164"/>
    </source>
</evidence>
<organism evidence="1 2">
    <name type="scientific">Methanosarcina spelaei</name>
    <dbReference type="NCBI Taxonomy" id="1036679"/>
    <lineage>
        <taxon>Archaea</taxon>
        <taxon>Methanobacteriati</taxon>
        <taxon>Methanobacteriota</taxon>
        <taxon>Stenosarchaea group</taxon>
        <taxon>Methanomicrobia</taxon>
        <taxon>Methanosarcinales</taxon>
        <taxon>Methanosarcinaceae</taxon>
        <taxon>Methanosarcina</taxon>
    </lineage>
</organism>
<reference evidence="1 2" key="1">
    <citation type="journal article" date="2017" name="BMC Genomics">
        <title>Genomic analysis of methanogenic archaea reveals a shift towards energy conservation.</title>
        <authorList>
            <person name="Gilmore S.P."/>
            <person name="Henske J.K."/>
            <person name="Sexton J.A."/>
            <person name="Solomon K.V."/>
            <person name="Seppala S."/>
            <person name="Yoo J.I."/>
            <person name="Huyett L.M."/>
            <person name="Pressman A."/>
            <person name="Cogan J.Z."/>
            <person name="Kivenson V."/>
            <person name="Peng X."/>
            <person name="Tan Y."/>
            <person name="Valentine D.L."/>
            <person name="O'Malley M.A."/>
        </authorList>
    </citation>
    <scope>NUCLEOTIDE SEQUENCE [LARGE SCALE GENOMIC DNA]</scope>
    <source>
        <strain evidence="1 2">MC-15</strain>
    </source>
</reference>
<comment type="caution">
    <text evidence="1">The sequence shown here is derived from an EMBL/GenBank/DDBJ whole genome shotgun (WGS) entry which is preliminary data.</text>
</comment>
<dbReference type="Proteomes" id="UP000218164">
    <property type="component" value="Unassembled WGS sequence"/>
</dbReference>
<name>A0A2A2HY97_9EURY</name>
<sequence length="94" mass="10869">MQADLPSGSSINISKKITFFIIVFWAMLEKFEIVISTETSRKWMLEISMTAKSGKLWISQKYMFEQAGQFSKDLIRIRDNTKLKTILMLILGSD</sequence>
<evidence type="ECO:0000313" key="1">
    <source>
        <dbReference type="EMBL" id="PAV14284.1"/>
    </source>
</evidence>